<feature type="domain" description="LTD" evidence="3">
    <location>
        <begin position="284"/>
        <end position="382"/>
    </location>
</feature>
<name>A0ABR8ML00_9ACTN</name>
<dbReference type="InterPro" id="IPR036415">
    <property type="entry name" value="Lamin_tail_dom_sf"/>
</dbReference>
<dbReference type="SUPFAM" id="SSF74853">
    <property type="entry name" value="Lamin A/C globular tail domain"/>
    <property type="match status" value="3"/>
</dbReference>
<keyword evidence="5" id="KW-1185">Reference proteome</keyword>
<dbReference type="EMBL" id="JACXYY010000004">
    <property type="protein sequence ID" value="MBD3915194.1"/>
    <property type="molecule type" value="Genomic_DNA"/>
</dbReference>
<feature type="domain" description="LTD" evidence="3">
    <location>
        <begin position="154"/>
        <end position="265"/>
    </location>
</feature>
<dbReference type="PROSITE" id="PS51841">
    <property type="entry name" value="LTD"/>
    <property type="match status" value="3"/>
</dbReference>
<feature type="compositionally biased region" description="Pro residues" evidence="1">
    <location>
        <begin position="730"/>
        <end position="761"/>
    </location>
</feature>
<feature type="signal peptide" evidence="2">
    <location>
        <begin position="1"/>
        <end position="25"/>
    </location>
</feature>
<dbReference type="InterPro" id="IPR001322">
    <property type="entry name" value="Lamin_tail_dom"/>
</dbReference>
<dbReference type="Pfam" id="PF00932">
    <property type="entry name" value="LTD"/>
    <property type="match status" value="2"/>
</dbReference>
<dbReference type="Proteomes" id="UP000649289">
    <property type="component" value="Unassembled WGS sequence"/>
</dbReference>
<keyword evidence="2" id="KW-0732">Signal</keyword>
<feature type="domain" description="LTD" evidence="3">
    <location>
        <begin position="21"/>
        <end position="126"/>
    </location>
</feature>
<accession>A0ABR8ML00</accession>
<evidence type="ECO:0000313" key="5">
    <source>
        <dbReference type="Proteomes" id="UP000649289"/>
    </source>
</evidence>
<dbReference type="SUPFAM" id="SSF63829">
    <property type="entry name" value="Calcium-dependent phosphotriesterase"/>
    <property type="match status" value="1"/>
</dbReference>
<dbReference type="Gene3D" id="2.60.40.1260">
    <property type="entry name" value="Lamin Tail domain"/>
    <property type="match status" value="1"/>
</dbReference>
<evidence type="ECO:0000256" key="2">
    <source>
        <dbReference type="SAM" id="SignalP"/>
    </source>
</evidence>
<dbReference type="RefSeq" id="WP_191199517.1">
    <property type="nucleotide sequence ID" value="NZ_BAAAPA010000005.1"/>
</dbReference>
<proteinExistence type="predicted"/>
<evidence type="ECO:0000313" key="4">
    <source>
        <dbReference type="EMBL" id="MBD3915194.1"/>
    </source>
</evidence>
<sequence length="869" mass="89603">MSLTLTGVLAAGVLATTAATSPAAAAPSSYAGTVVLNEVRSNPNPDVVELFNAGTLPVDIQGWTVLDDDPLHTPAAITTTSTVIQPGGYHVFDPATLTGGFGLGANDEVTIADATGKRVGNFSWEGIGAPGNHANPSYGRCPHGTGEMVLQAAATPGATNSCPPAFDPLDVRLNEVESNGDTVADWVELTNIGAAPADVSGWKLKDAGANNPFVTIPSGTVIQPGGFFAIYTETPPPGFGLGVDDTVTLYQADGTSKVDEHSWSGGHAATTYGRCPDGTGTWQVTTVPTRGAANACSSIRLNEISSSPTDWVELVNLSDAPVDVTGWVVKDSTDVAPATLSGMVPARGHLVVEGNLPGLGGADSARLYDPAAKLIDSFSWTTHGVPTYARCADGVGSFVASAAATKGTTNDCPGLETKPWFGSQDVVVSDLAETFNQDASGVVFDPADPSGKTLWVAQNKAGTLFKMTKDGATWVPAAGWAGGKNPRYDDGTGAPDTEGITIGPDGAVYLAAERDNSVSGVSRNTVLRYVPGTSASSMHATDEWNLNDLLPTLGANLGLEGITWIPDSALTAGGFLDQAKGKAYAPADYPHHGTGLYAVAVEGTGLVYVVALEQTVAVQEKAHLVATIDPQLVTNAGPAAAMDVAWDPETAQLRVLCDDSCDGTSVAMELAAGAFAVAHAYDRPLGMPNLNNEGIAFAPQSACVGGRKEVVWSDDGDTDGHSLRSGTVPCQPPATTPTDPTTPAPTTPAPTTPAPTVTPAPTPVPVPTPAPVVKQPAEIRVATTRVRGTVGERIRVRVRIASEAGPGTGQVKVRVRGTRFVFKVPVKNGTAVIRLPRFQRAGAKKIVLKYLGDDSTKRSTTTIRAIITG</sequence>
<gene>
    <name evidence="4" type="ORF">IEZ25_11265</name>
</gene>
<comment type="caution">
    <text evidence="4">The sequence shown here is derived from an EMBL/GenBank/DDBJ whole genome shotgun (WGS) entry which is preliminary data.</text>
</comment>
<evidence type="ECO:0000259" key="3">
    <source>
        <dbReference type="PROSITE" id="PS51841"/>
    </source>
</evidence>
<evidence type="ECO:0000256" key="1">
    <source>
        <dbReference type="SAM" id="MobiDB-lite"/>
    </source>
</evidence>
<feature type="region of interest" description="Disordered" evidence="1">
    <location>
        <begin position="710"/>
        <end position="761"/>
    </location>
</feature>
<reference evidence="4 5" key="1">
    <citation type="submission" date="2020-09" db="EMBL/GenBank/DDBJ databases">
        <title>novel species in genus Nocardioides.</title>
        <authorList>
            <person name="Zhang G."/>
        </authorList>
    </citation>
    <scope>NUCLEOTIDE SEQUENCE [LARGE SCALE GENOMIC DNA]</scope>
    <source>
        <strain evidence="4 5">19197</strain>
    </source>
</reference>
<protein>
    <submittedName>
        <fullName evidence="4">Lamin tail domain-containing protein</fullName>
    </submittedName>
</protein>
<organism evidence="4 5">
    <name type="scientific">Nocardioides hwasunensis</name>
    <dbReference type="NCBI Taxonomy" id="397258"/>
    <lineage>
        <taxon>Bacteria</taxon>
        <taxon>Bacillati</taxon>
        <taxon>Actinomycetota</taxon>
        <taxon>Actinomycetes</taxon>
        <taxon>Propionibacteriales</taxon>
        <taxon>Nocardioidaceae</taxon>
        <taxon>Nocardioides</taxon>
    </lineage>
</organism>
<feature type="chain" id="PRO_5045715183" evidence="2">
    <location>
        <begin position="26"/>
        <end position="869"/>
    </location>
</feature>